<comment type="caution">
    <text evidence="1">The sequence shown here is derived from an EMBL/GenBank/DDBJ whole genome shotgun (WGS) entry which is preliminary data.</text>
</comment>
<protein>
    <submittedName>
        <fullName evidence="1">Uncharacterized protein</fullName>
    </submittedName>
</protein>
<evidence type="ECO:0000313" key="1">
    <source>
        <dbReference type="EMBL" id="KKR39602.1"/>
    </source>
</evidence>
<gene>
    <name evidence="1" type="ORF">UT72_C0005G0018</name>
</gene>
<dbReference type="Proteomes" id="UP000034687">
    <property type="component" value="Unassembled WGS sequence"/>
</dbReference>
<reference evidence="1 2" key="1">
    <citation type="journal article" date="2015" name="Nature">
        <title>rRNA introns, odd ribosomes, and small enigmatic genomes across a large radiation of phyla.</title>
        <authorList>
            <person name="Brown C.T."/>
            <person name="Hug L.A."/>
            <person name="Thomas B.C."/>
            <person name="Sharon I."/>
            <person name="Castelle C.J."/>
            <person name="Singh A."/>
            <person name="Wilkins M.J."/>
            <person name="Williams K.H."/>
            <person name="Banfield J.F."/>
        </authorList>
    </citation>
    <scope>NUCLEOTIDE SEQUENCE [LARGE SCALE GENOMIC DNA]</scope>
</reference>
<accession>A0A0G0TP54</accession>
<dbReference type="EMBL" id="LBXW01000005">
    <property type="protein sequence ID" value="KKR39602.1"/>
    <property type="molecule type" value="Genomic_DNA"/>
</dbReference>
<proteinExistence type="predicted"/>
<name>A0A0G0TP54_9BACT</name>
<evidence type="ECO:0000313" key="2">
    <source>
        <dbReference type="Proteomes" id="UP000034687"/>
    </source>
</evidence>
<sequence length="108" mass="11999">MTLGAERKSLKASTPDYGHWLSTLTDEQKASIPKLTSGNLKEAISAAEDLLGRKIRHQDPTVKDFFASRRSMSADNFAALLVLEHKIEVDVEKISSELGPIDPSEFNW</sequence>
<dbReference type="AlphaFoldDB" id="A0A0G0TP54"/>
<organism evidence="1 2">
    <name type="scientific">Candidatus Woesebacteria bacterium GW2011_GWB1_40_101</name>
    <dbReference type="NCBI Taxonomy" id="1618575"/>
    <lineage>
        <taxon>Bacteria</taxon>
        <taxon>Candidatus Woeseibacteriota</taxon>
    </lineage>
</organism>